<keyword evidence="1" id="KW-0732">Signal</keyword>
<evidence type="ECO:0000313" key="2">
    <source>
        <dbReference type="EMBL" id="MCK8491682.1"/>
    </source>
</evidence>
<reference evidence="2 3" key="1">
    <citation type="submission" date="2022-04" db="EMBL/GenBank/DDBJ databases">
        <title>Spirosoma sp. strain RP8 genome sequencing and assembly.</title>
        <authorList>
            <person name="Jung Y."/>
        </authorList>
    </citation>
    <scope>NUCLEOTIDE SEQUENCE [LARGE SCALE GENOMIC DNA]</scope>
    <source>
        <strain evidence="2 3">RP8</strain>
    </source>
</reference>
<evidence type="ECO:0000256" key="1">
    <source>
        <dbReference type="SAM" id="SignalP"/>
    </source>
</evidence>
<keyword evidence="3" id="KW-1185">Reference proteome</keyword>
<protein>
    <submittedName>
        <fullName evidence="2">Uncharacterized protein</fullName>
    </submittedName>
</protein>
<sequence>MMMRHVSSIGSLLTASLFAFSAIQPERTIQEKDLTQCVRALSIENKELTDSLQRYLKYVSQHEVPIVAVQKVGDTTHYYVSAFISTYSIKQNPPSAIVNFIDREALLYTGKSSLRQTSPKCYQALLKKYHKLLHIDVINERDKVNSDNPPLYTHDPISADVAVATNGRIVMHSNGRFPFTK</sequence>
<proteinExistence type="predicted"/>
<name>A0ABT0HHP5_9BACT</name>
<organism evidence="2 3">
    <name type="scientific">Spirosoma liriopis</name>
    <dbReference type="NCBI Taxonomy" id="2937440"/>
    <lineage>
        <taxon>Bacteria</taxon>
        <taxon>Pseudomonadati</taxon>
        <taxon>Bacteroidota</taxon>
        <taxon>Cytophagia</taxon>
        <taxon>Cytophagales</taxon>
        <taxon>Cytophagaceae</taxon>
        <taxon>Spirosoma</taxon>
    </lineage>
</organism>
<evidence type="ECO:0000313" key="3">
    <source>
        <dbReference type="Proteomes" id="UP001202180"/>
    </source>
</evidence>
<feature type="chain" id="PRO_5046113045" evidence="1">
    <location>
        <begin position="22"/>
        <end position="181"/>
    </location>
</feature>
<gene>
    <name evidence="2" type="ORF">M0L20_07435</name>
</gene>
<dbReference type="Proteomes" id="UP001202180">
    <property type="component" value="Unassembled WGS sequence"/>
</dbReference>
<dbReference type="EMBL" id="JALPRF010000001">
    <property type="protein sequence ID" value="MCK8491682.1"/>
    <property type="molecule type" value="Genomic_DNA"/>
</dbReference>
<comment type="caution">
    <text evidence="2">The sequence shown here is derived from an EMBL/GenBank/DDBJ whole genome shotgun (WGS) entry which is preliminary data.</text>
</comment>
<feature type="signal peptide" evidence="1">
    <location>
        <begin position="1"/>
        <end position="21"/>
    </location>
</feature>
<accession>A0ABT0HHP5</accession>